<name>A0A8X6WSM5_9ARAC</name>
<dbReference type="EMBL" id="BMAV01001999">
    <property type="protein sequence ID" value="GFY40613.1"/>
    <property type="molecule type" value="Genomic_DNA"/>
</dbReference>
<dbReference type="AlphaFoldDB" id="A0A8X6WSM5"/>
<keyword evidence="2" id="KW-1185">Reference proteome</keyword>
<evidence type="ECO:0000313" key="2">
    <source>
        <dbReference type="Proteomes" id="UP000886998"/>
    </source>
</evidence>
<sequence>ITSCTVRDLLLYYWPKQGDPKLSPTFKGPFVIICPVGAVCYELKSTTHTQKTFIKVVDVQHLYLYFKRDTDFQNNSHEENDSSAENQDPAEDLQSYCDNWTFTKSTLLASQSSPSKKDLNNMFL</sequence>
<reference evidence="1" key="1">
    <citation type="submission" date="2020-08" db="EMBL/GenBank/DDBJ databases">
        <title>Multicomponent nature underlies the extraordinary mechanical properties of spider dragline silk.</title>
        <authorList>
            <person name="Kono N."/>
            <person name="Nakamura H."/>
            <person name="Mori M."/>
            <person name="Yoshida Y."/>
            <person name="Ohtoshi R."/>
            <person name="Malay A.D."/>
            <person name="Moran D.A.P."/>
            <person name="Tomita M."/>
            <person name="Numata K."/>
            <person name="Arakawa K."/>
        </authorList>
    </citation>
    <scope>NUCLEOTIDE SEQUENCE</scope>
</reference>
<organism evidence="1 2">
    <name type="scientific">Trichonephila inaurata madagascariensis</name>
    <dbReference type="NCBI Taxonomy" id="2747483"/>
    <lineage>
        <taxon>Eukaryota</taxon>
        <taxon>Metazoa</taxon>
        <taxon>Ecdysozoa</taxon>
        <taxon>Arthropoda</taxon>
        <taxon>Chelicerata</taxon>
        <taxon>Arachnida</taxon>
        <taxon>Araneae</taxon>
        <taxon>Araneomorphae</taxon>
        <taxon>Entelegynae</taxon>
        <taxon>Araneoidea</taxon>
        <taxon>Nephilidae</taxon>
        <taxon>Trichonephila</taxon>
        <taxon>Trichonephila inaurata</taxon>
    </lineage>
</organism>
<gene>
    <name evidence="1" type="ORF">TNIN_194851</name>
</gene>
<comment type="caution">
    <text evidence="1">The sequence shown here is derived from an EMBL/GenBank/DDBJ whole genome shotgun (WGS) entry which is preliminary data.</text>
</comment>
<accession>A0A8X6WSM5</accession>
<evidence type="ECO:0000313" key="1">
    <source>
        <dbReference type="EMBL" id="GFY40613.1"/>
    </source>
</evidence>
<protein>
    <submittedName>
        <fullName evidence="1">Uncharacterized protein</fullName>
    </submittedName>
</protein>
<feature type="non-terminal residue" evidence="1">
    <location>
        <position position="1"/>
    </location>
</feature>
<dbReference type="Proteomes" id="UP000886998">
    <property type="component" value="Unassembled WGS sequence"/>
</dbReference>
<proteinExistence type="predicted"/>